<gene>
    <name evidence="1" type="ORF">METZ01_LOCUS30752</name>
</gene>
<reference evidence="1" key="1">
    <citation type="submission" date="2018-05" db="EMBL/GenBank/DDBJ databases">
        <authorList>
            <person name="Lanie J.A."/>
            <person name="Ng W.-L."/>
            <person name="Kazmierczak K.M."/>
            <person name="Andrzejewski T.M."/>
            <person name="Davidsen T.M."/>
            <person name="Wayne K.J."/>
            <person name="Tettelin H."/>
            <person name="Glass J.I."/>
            <person name="Rusch D."/>
            <person name="Podicherti R."/>
            <person name="Tsui H.-C.T."/>
            <person name="Winkler M.E."/>
        </authorList>
    </citation>
    <scope>NUCLEOTIDE SEQUENCE</scope>
</reference>
<protein>
    <submittedName>
        <fullName evidence="1">Uncharacterized protein</fullName>
    </submittedName>
</protein>
<name>A0A381QFX2_9ZZZZ</name>
<evidence type="ECO:0000313" key="1">
    <source>
        <dbReference type="EMBL" id="SUZ77898.1"/>
    </source>
</evidence>
<proteinExistence type="predicted"/>
<dbReference type="EMBL" id="UINC01001334">
    <property type="protein sequence ID" value="SUZ77898.1"/>
    <property type="molecule type" value="Genomic_DNA"/>
</dbReference>
<dbReference type="AlphaFoldDB" id="A0A381QFX2"/>
<organism evidence="1">
    <name type="scientific">marine metagenome</name>
    <dbReference type="NCBI Taxonomy" id="408172"/>
    <lineage>
        <taxon>unclassified sequences</taxon>
        <taxon>metagenomes</taxon>
        <taxon>ecological metagenomes</taxon>
    </lineage>
</organism>
<feature type="non-terminal residue" evidence="1">
    <location>
        <position position="1"/>
    </location>
</feature>
<sequence>VNALFVATEFALVAARATGLEEAAAAGSRSAQRALA</sequence>
<accession>A0A381QFX2</accession>
<feature type="non-terminal residue" evidence="1">
    <location>
        <position position="36"/>
    </location>
</feature>